<keyword evidence="1" id="KW-1133">Transmembrane helix</keyword>
<dbReference type="AlphaFoldDB" id="A0A6N2L879"/>
<name>A0A6N2L879_SALVM</name>
<proteinExistence type="predicted"/>
<reference evidence="2" key="1">
    <citation type="submission" date="2019-03" db="EMBL/GenBank/DDBJ databases">
        <authorList>
            <person name="Mank J."/>
            <person name="Almeida P."/>
        </authorList>
    </citation>
    <scope>NUCLEOTIDE SEQUENCE</scope>
    <source>
        <strain evidence="2">78183</strain>
    </source>
</reference>
<protein>
    <submittedName>
        <fullName evidence="2">Uncharacterized protein</fullName>
    </submittedName>
</protein>
<keyword evidence="1" id="KW-0472">Membrane</keyword>
<accession>A0A6N2L879</accession>
<dbReference type="EMBL" id="CAADRP010000891">
    <property type="protein sequence ID" value="VFU33477.1"/>
    <property type="molecule type" value="Genomic_DNA"/>
</dbReference>
<feature type="transmembrane region" description="Helical" evidence="1">
    <location>
        <begin position="31"/>
        <end position="49"/>
    </location>
</feature>
<evidence type="ECO:0000313" key="2">
    <source>
        <dbReference type="EMBL" id="VFU33477.1"/>
    </source>
</evidence>
<evidence type="ECO:0000256" key="1">
    <source>
        <dbReference type="SAM" id="Phobius"/>
    </source>
</evidence>
<gene>
    <name evidence="2" type="ORF">SVIM_LOCUS153179</name>
</gene>
<sequence>MALKERPKRPLLLGFLVGGKASTFTLRYFSKAPPLAAIFTCFFLFVSSFHNKLLHPFSLTSSLPLIK</sequence>
<keyword evidence="1" id="KW-0812">Transmembrane</keyword>
<organism evidence="2">
    <name type="scientific">Salix viminalis</name>
    <name type="common">Common osier</name>
    <name type="synonym">Basket willow</name>
    <dbReference type="NCBI Taxonomy" id="40686"/>
    <lineage>
        <taxon>Eukaryota</taxon>
        <taxon>Viridiplantae</taxon>
        <taxon>Streptophyta</taxon>
        <taxon>Embryophyta</taxon>
        <taxon>Tracheophyta</taxon>
        <taxon>Spermatophyta</taxon>
        <taxon>Magnoliopsida</taxon>
        <taxon>eudicotyledons</taxon>
        <taxon>Gunneridae</taxon>
        <taxon>Pentapetalae</taxon>
        <taxon>rosids</taxon>
        <taxon>fabids</taxon>
        <taxon>Malpighiales</taxon>
        <taxon>Salicaceae</taxon>
        <taxon>Saliceae</taxon>
        <taxon>Salix</taxon>
    </lineage>
</organism>